<gene>
    <name evidence="2" type="ORF">SAMN04488135_101210</name>
</gene>
<organism evidence="2 3">
    <name type="scientific">Pollutimonas bauzanensis</name>
    <dbReference type="NCBI Taxonomy" id="658167"/>
    <lineage>
        <taxon>Bacteria</taxon>
        <taxon>Pseudomonadati</taxon>
        <taxon>Pseudomonadota</taxon>
        <taxon>Betaproteobacteria</taxon>
        <taxon>Burkholderiales</taxon>
        <taxon>Alcaligenaceae</taxon>
        <taxon>Pollutimonas</taxon>
    </lineage>
</organism>
<sequence>MGLFKSSGRKKPDEAGLSLLQGLLILAIIGIVLAVVFTQLAS</sequence>
<dbReference type="RefSeq" id="WP_281255531.1">
    <property type="nucleotide sequence ID" value="NZ_FQXE01000001.1"/>
</dbReference>
<feature type="transmembrane region" description="Helical" evidence="1">
    <location>
        <begin position="20"/>
        <end position="41"/>
    </location>
</feature>
<protein>
    <submittedName>
        <fullName evidence="2">Uncharacterized protein</fullName>
    </submittedName>
</protein>
<keyword evidence="1" id="KW-1133">Transmembrane helix</keyword>
<dbReference type="EMBL" id="FQXE01000001">
    <property type="protein sequence ID" value="SHG75976.1"/>
    <property type="molecule type" value="Genomic_DNA"/>
</dbReference>
<keyword evidence="1" id="KW-0812">Transmembrane</keyword>
<proteinExistence type="predicted"/>
<dbReference type="Proteomes" id="UP000184226">
    <property type="component" value="Unassembled WGS sequence"/>
</dbReference>
<reference evidence="2 3" key="1">
    <citation type="submission" date="2016-11" db="EMBL/GenBank/DDBJ databases">
        <authorList>
            <person name="Jaros S."/>
            <person name="Januszkiewicz K."/>
            <person name="Wedrychowicz H."/>
        </authorList>
    </citation>
    <scope>NUCLEOTIDE SEQUENCE [LARGE SCALE GENOMIC DNA]</scope>
    <source>
        <strain evidence="2 3">CGMCC 1.10190</strain>
    </source>
</reference>
<accession>A0A1M5MFF6</accession>
<name>A0A1M5MFF6_9BURK</name>
<evidence type="ECO:0000256" key="1">
    <source>
        <dbReference type="SAM" id="Phobius"/>
    </source>
</evidence>
<evidence type="ECO:0000313" key="3">
    <source>
        <dbReference type="Proteomes" id="UP000184226"/>
    </source>
</evidence>
<evidence type="ECO:0000313" key="2">
    <source>
        <dbReference type="EMBL" id="SHG75976.1"/>
    </source>
</evidence>
<dbReference type="AlphaFoldDB" id="A0A1M5MFF6"/>
<keyword evidence="1" id="KW-0472">Membrane</keyword>
<keyword evidence="3" id="KW-1185">Reference proteome</keyword>